<organism evidence="1 2">
    <name type="scientific">Candidatus Magnetaquiglobus chichijimensis</name>
    <dbReference type="NCBI Taxonomy" id="3141448"/>
    <lineage>
        <taxon>Bacteria</taxon>
        <taxon>Pseudomonadati</taxon>
        <taxon>Pseudomonadota</taxon>
        <taxon>Magnetococcia</taxon>
        <taxon>Magnetococcales</taxon>
        <taxon>Candidatus Magnetaquicoccaceae</taxon>
        <taxon>Candidatus Magnetaquiglobus</taxon>
    </lineage>
</organism>
<evidence type="ECO:0000313" key="1">
    <source>
        <dbReference type="EMBL" id="GAB0057927.1"/>
    </source>
</evidence>
<evidence type="ECO:0000313" key="2">
    <source>
        <dbReference type="Proteomes" id="UP001628193"/>
    </source>
</evidence>
<reference evidence="1 2" key="2">
    <citation type="submission" date="2024-09" db="EMBL/GenBank/DDBJ databases">
        <title>Draft genome sequence of Candidatus Magnetaquicoccaceae bacterium FCR-1.</title>
        <authorList>
            <person name="Shimoshige H."/>
            <person name="Shimamura S."/>
            <person name="Taoka A."/>
            <person name="Kobayashi H."/>
            <person name="Maekawa T."/>
        </authorList>
    </citation>
    <scope>NUCLEOTIDE SEQUENCE [LARGE SCALE GENOMIC DNA]</scope>
    <source>
        <strain evidence="1 2">FCR-1</strain>
    </source>
</reference>
<accession>A0ABQ0CAL7</accession>
<protein>
    <submittedName>
        <fullName evidence="1">Uncharacterized protein</fullName>
    </submittedName>
</protein>
<comment type="caution">
    <text evidence="1">The sequence shown here is derived from an EMBL/GenBank/DDBJ whole genome shotgun (WGS) entry which is preliminary data.</text>
</comment>
<proteinExistence type="predicted"/>
<gene>
    <name evidence="1" type="ORF">SIID45300_02261</name>
</gene>
<reference evidence="1 2" key="1">
    <citation type="submission" date="2024-05" db="EMBL/GenBank/DDBJ databases">
        <authorList>
            <consortium name="Candidatus Magnetaquicoccaceae bacterium FCR-1 genome sequencing consortium"/>
            <person name="Shimoshige H."/>
            <person name="Shimamura S."/>
            <person name="Taoka A."/>
            <person name="Kobayashi H."/>
            <person name="Maekawa T."/>
        </authorList>
    </citation>
    <scope>NUCLEOTIDE SEQUENCE [LARGE SCALE GENOMIC DNA]</scope>
    <source>
        <strain evidence="1 2">FCR-1</strain>
    </source>
</reference>
<dbReference type="EMBL" id="BAAFGK010000004">
    <property type="protein sequence ID" value="GAB0057927.1"/>
    <property type="molecule type" value="Genomic_DNA"/>
</dbReference>
<sequence length="76" mass="9348">MGGFATAKSNRHERFMTRLLHIRHRRPGWDERDWHGRRLVGRSGWLGWGYRLDNRGLDNWLLIKWLSRNRICFDWT</sequence>
<dbReference type="Proteomes" id="UP001628193">
    <property type="component" value="Unassembled WGS sequence"/>
</dbReference>
<keyword evidence="2" id="KW-1185">Reference proteome</keyword>
<name>A0ABQ0CAL7_9PROT</name>